<feature type="transmembrane region" description="Helical" evidence="12">
    <location>
        <begin position="88"/>
        <end position="108"/>
    </location>
</feature>
<dbReference type="Pfam" id="PF03907">
    <property type="entry name" value="Spo7"/>
    <property type="match status" value="1"/>
</dbReference>
<evidence type="ECO:0000313" key="13">
    <source>
        <dbReference type="EMBL" id="GJN90562.1"/>
    </source>
</evidence>
<evidence type="ECO:0000256" key="4">
    <source>
        <dbReference type="ARBA" id="ARBA00022490"/>
    </source>
</evidence>
<keyword evidence="9" id="KW-0539">Nucleus</keyword>
<feature type="transmembrane region" description="Helical" evidence="12">
    <location>
        <begin position="57"/>
        <end position="82"/>
    </location>
</feature>
<accession>A0AAV5GNH6</accession>
<evidence type="ECO:0000256" key="10">
    <source>
        <dbReference type="ARBA" id="ARBA00030458"/>
    </source>
</evidence>
<dbReference type="GO" id="GO:0005737">
    <property type="term" value="C:cytoplasm"/>
    <property type="evidence" value="ECO:0007669"/>
    <property type="project" value="UniProtKB-SubCell"/>
</dbReference>
<sequence length="499" mass="53237">MPSAVQPERAPPGQVPRRARPFHPPANRESFKDLLIFEERLKQNHERLQKQRRKYEGFLLSLVGVIAYLAYNVFVLPSIYSLVHYGNVAMLLVAVTTLVLFFATGMYSEKIAYAHKRMRRFVPQANRALRPFNIYLNTRHRSRFSVSRLFGSSSPPSNALSRSSSGRSIASDVSSPPLSRSPSASSTHSMSSSSNVSLRSAGALRSPPASPPLSPSASPPASPPLRNTALLPFPSDPVTRAPVPTPSPRPPGGIPLPPIPPAQNPRGELIFSSRVAPSFREGYERYRGEWERRRAEAKRAAKMGRARGAGDGGWAWALLPGWLKRGEAGGGEGEKGAGARESAGAGGEKSGALTPASTIDGARTPRSRESSAALSVGAGGADGEDGASEPARSRTSSPEPWVAAHHRSMSTRSSRSEATLAEPDLLSSTSTPDSSRSPSPEPGVRPPTPPSSARALKTDSPGRIRAESFSDLLTFDAKSESGSLRGPGLERSNSMRSMG</sequence>
<evidence type="ECO:0000256" key="7">
    <source>
        <dbReference type="ARBA" id="ARBA00023098"/>
    </source>
</evidence>
<evidence type="ECO:0000256" key="1">
    <source>
        <dbReference type="ARBA" id="ARBA00004232"/>
    </source>
</evidence>
<dbReference type="PANTHER" id="PTHR20996:SF1">
    <property type="entry name" value="NUCLEAR ENVELOPE PHOSPHATASE-REGULATORY SUBUNIT 1"/>
    <property type="match status" value="1"/>
</dbReference>
<comment type="caution">
    <text evidence="13">The sequence shown here is derived from an EMBL/GenBank/DDBJ whole genome shotgun (WGS) entry which is preliminary data.</text>
</comment>
<evidence type="ECO:0000256" key="8">
    <source>
        <dbReference type="ARBA" id="ARBA00023136"/>
    </source>
</evidence>
<dbReference type="GO" id="GO:0019888">
    <property type="term" value="F:protein phosphatase regulator activity"/>
    <property type="evidence" value="ECO:0007669"/>
    <property type="project" value="InterPro"/>
</dbReference>
<evidence type="ECO:0000256" key="9">
    <source>
        <dbReference type="ARBA" id="ARBA00023242"/>
    </source>
</evidence>
<dbReference type="AlphaFoldDB" id="A0AAV5GNH6"/>
<dbReference type="Proteomes" id="UP001342314">
    <property type="component" value="Unassembled WGS sequence"/>
</dbReference>
<gene>
    <name evidence="13" type="ORF">Rhopal_003574-T1</name>
</gene>
<dbReference type="GO" id="GO:0006629">
    <property type="term" value="P:lipid metabolic process"/>
    <property type="evidence" value="ECO:0007669"/>
    <property type="project" value="UniProtKB-KW"/>
</dbReference>
<feature type="compositionally biased region" description="Basic and acidic residues" evidence="11">
    <location>
        <begin position="324"/>
        <end position="338"/>
    </location>
</feature>
<feature type="compositionally biased region" description="Pro residues" evidence="11">
    <location>
        <begin position="208"/>
        <end position="223"/>
    </location>
</feature>
<feature type="compositionally biased region" description="Pro residues" evidence="11">
    <location>
        <begin position="243"/>
        <end position="263"/>
    </location>
</feature>
<evidence type="ECO:0000256" key="11">
    <source>
        <dbReference type="SAM" id="MobiDB-lite"/>
    </source>
</evidence>
<keyword evidence="4" id="KW-0963">Cytoplasm</keyword>
<feature type="compositionally biased region" description="Low complexity" evidence="11">
    <location>
        <begin position="423"/>
        <end position="438"/>
    </location>
</feature>
<dbReference type="EMBL" id="BQKY01000007">
    <property type="protein sequence ID" value="GJN90562.1"/>
    <property type="molecule type" value="Genomic_DNA"/>
</dbReference>
<evidence type="ECO:0000256" key="5">
    <source>
        <dbReference type="ARBA" id="ARBA00022692"/>
    </source>
</evidence>
<name>A0AAV5GNH6_9BASI</name>
<keyword evidence="14" id="KW-1185">Reference proteome</keyword>
<keyword evidence="8 12" id="KW-0472">Membrane</keyword>
<evidence type="ECO:0000256" key="2">
    <source>
        <dbReference type="ARBA" id="ARBA00004496"/>
    </source>
</evidence>
<feature type="region of interest" description="Disordered" evidence="11">
    <location>
        <begin position="1"/>
        <end position="27"/>
    </location>
</feature>
<reference evidence="13 14" key="1">
    <citation type="submission" date="2021-12" db="EMBL/GenBank/DDBJ databases">
        <title>High titer production of polyol ester of fatty acids by Rhodotorula paludigena BS15 towards product separation-free biomass refinery.</title>
        <authorList>
            <person name="Mano J."/>
            <person name="Ono H."/>
            <person name="Tanaka T."/>
            <person name="Naito K."/>
            <person name="Sushida H."/>
            <person name="Ike M."/>
            <person name="Tokuyasu K."/>
            <person name="Kitaoka M."/>
        </authorList>
    </citation>
    <scope>NUCLEOTIDE SEQUENCE [LARGE SCALE GENOMIC DNA]</scope>
    <source>
        <strain evidence="13 14">BS15</strain>
    </source>
</reference>
<feature type="region of interest" description="Disordered" evidence="11">
    <location>
        <begin position="290"/>
        <end position="499"/>
    </location>
</feature>
<evidence type="ECO:0000256" key="3">
    <source>
        <dbReference type="ARBA" id="ARBA00010998"/>
    </source>
</evidence>
<feature type="region of interest" description="Disordered" evidence="11">
    <location>
        <begin position="149"/>
        <end position="267"/>
    </location>
</feature>
<comment type="subcellular location">
    <subcellularLocation>
        <location evidence="2">Cytoplasm</location>
    </subcellularLocation>
    <subcellularLocation>
        <location evidence="1">Nucleus membrane</location>
        <topology evidence="1">Multi-pass membrane protein</topology>
    </subcellularLocation>
</comment>
<dbReference type="InterPro" id="IPR019168">
    <property type="entry name" value="NEP1-R1"/>
</dbReference>
<organism evidence="13 14">
    <name type="scientific">Rhodotorula paludigena</name>
    <dbReference type="NCBI Taxonomy" id="86838"/>
    <lineage>
        <taxon>Eukaryota</taxon>
        <taxon>Fungi</taxon>
        <taxon>Dikarya</taxon>
        <taxon>Basidiomycota</taxon>
        <taxon>Pucciniomycotina</taxon>
        <taxon>Microbotryomycetes</taxon>
        <taxon>Sporidiobolales</taxon>
        <taxon>Sporidiobolaceae</taxon>
        <taxon>Rhodotorula</taxon>
    </lineage>
</organism>
<keyword evidence="5 12" id="KW-0812">Transmembrane</keyword>
<keyword evidence="7" id="KW-0443">Lipid metabolism</keyword>
<feature type="compositionally biased region" description="Pro residues" evidence="11">
    <location>
        <begin position="439"/>
        <end position="450"/>
    </location>
</feature>
<comment type="similarity">
    <text evidence="3">Belongs to the CNEP1R1 family.</text>
</comment>
<dbReference type="PANTHER" id="PTHR20996">
    <property type="entry name" value="NUCLEAR ENVELOPE PHOSPHATASE-REGULATORY SUBUNIT 1"/>
    <property type="match status" value="1"/>
</dbReference>
<feature type="compositionally biased region" description="Basic and acidic residues" evidence="11">
    <location>
        <begin position="290"/>
        <end position="299"/>
    </location>
</feature>
<proteinExistence type="inferred from homology"/>
<dbReference type="GO" id="GO:0031965">
    <property type="term" value="C:nuclear membrane"/>
    <property type="evidence" value="ECO:0007669"/>
    <property type="project" value="UniProtKB-SubCell"/>
</dbReference>
<feature type="compositionally biased region" description="Basic and acidic residues" evidence="11">
    <location>
        <begin position="456"/>
        <end position="468"/>
    </location>
</feature>
<protein>
    <recommendedName>
        <fullName evidence="10">Transmembrane protein 188</fullName>
    </recommendedName>
</protein>
<evidence type="ECO:0000256" key="12">
    <source>
        <dbReference type="SAM" id="Phobius"/>
    </source>
</evidence>
<dbReference type="GO" id="GO:0071595">
    <property type="term" value="C:Nem1-Spo7 phosphatase complex"/>
    <property type="evidence" value="ECO:0007669"/>
    <property type="project" value="InterPro"/>
</dbReference>
<evidence type="ECO:0000256" key="6">
    <source>
        <dbReference type="ARBA" id="ARBA00022989"/>
    </source>
</evidence>
<dbReference type="InterPro" id="IPR005605">
    <property type="entry name" value="Spo7"/>
</dbReference>
<feature type="compositionally biased region" description="Low complexity" evidence="11">
    <location>
        <begin position="151"/>
        <end position="207"/>
    </location>
</feature>
<keyword evidence="6 12" id="KW-1133">Transmembrane helix</keyword>
<evidence type="ECO:0000313" key="14">
    <source>
        <dbReference type="Proteomes" id="UP001342314"/>
    </source>
</evidence>